<dbReference type="EMBL" id="CP003359">
    <property type="protein sequence ID" value="AGB42017.1"/>
    <property type="molecule type" value="Genomic_DNA"/>
</dbReference>
<evidence type="ECO:0000313" key="1">
    <source>
        <dbReference type="EMBL" id="AGB42017.1"/>
    </source>
</evidence>
<gene>
    <name evidence="1" type="ordered locus">Halha_2134</name>
</gene>
<accession>L0K9N7</accession>
<sequence length="62" mass="7302">MPTKFEKGQYLDYPCQGCGQKMELKSDLSHSDKGILECKGCRREKEYLTWELKSIINYSHTR</sequence>
<dbReference type="RefSeq" id="WP_015327731.1">
    <property type="nucleotide sequence ID" value="NC_019978.1"/>
</dbReference>
<reference evidence="2" key="1">
    <citation type="submission" date="2012-02" db="EMBL/GenBank/DDBJ databases">
        <title>The complete genome of Halobacteroides halobius DSM 5150.</title>
        <authorList>
            <person name="Lucas S."/>
            <person name="Copeland A."/>
            <person name="Lapidus A."/>
            <person name="Glavina del Rio T."/>
            <person name="Dalin E."/>
            <person name="Tice H."/>
            <person name="Bruce D."/>
            <person name="Goodwin L."/>
            <person name="Pitluck S."/>
            <person name="Peters L."/>
            <person name="Mikhailova N."/>
            <person name="Gu W."/>
            <person name="Kyrpides N."/>
            <person name="Mavromatis K."/>
            <person name="Ivanova N."/>
            <person name="Brettin T."/>
            <person name="Detter J.C."/>
            <person name="Han C."/>
            <person name="Larimer F."/>
            <person name="Land M."/>
            <person name="Hauser L."/>
            <person name="Markowitz V."/>
            <person name="Cheng J.-F."/>
            <person name="Hugenholtz P."/>
            <person name="Woyke T."/>
            <person name="Wu D."/>
            <person name="Tindall B."/>
            <person name="Pomrenke H."/>
            <person name="Brambilla E."/>
            <person name="Klenk H.-P."/>
            <person name="Eisen J.A."/>
        </authorList>
    </citation>
    <scope>NUCLEOTIDE SEQUENCE [LARGE SCALE GENOMIC DNA]</scope>
    <source>
        <strain evidence="2">ATCC 35273 / DSM 5150 / MD-1</strain>
    </source>
</reference>
<keyword evidence="2" id="KW-1185">Reference proteome</keyword>
<organism evidence="1 2">
    <name type="scientific">Halobacteroides halobius (strain ATCC 35273 / DSM 5150 / MD-1)</name>
    <dbReference type="NCBI Taxonomy" id="748449"/>
    <lineage>
        <taxon>Bacteria</taxon>
        <taxon>Bacillati</taxon>
        <taxon>Bacillota</taxon>
        <taxon>Clostridia</taxon>
        <taxon>Halanaerobiales</taxon>
        <taxon>Halobacteroidaceae</taxon>
        <taxon>Halobacteroides</taxon>
    </lineage>
</organism>
<dbReference type="Proteomes" id="UP000010880">
    <property type="component" value="Chromosome"/>
</dbReference>
<evidence type="ECO:0000313" key="2">
    <source>
        <dbReference type="Proteomes" id="UP000010880"/>
    </source>
</evidence>
<proteinExistence type="predicted"/>
<dbReference type="STRING" id="748449.Halha_2134"/>
<dbReference type="AlphaFoldDB" id="L0K9N7"/>
<protein>
    <submittedName>
        <fullName evidence="1">Uncharacterized protein</fullName>
    </submittedName>
</protein>
<name>L0K9N7_HALHC</name>
<dbReference type="KEGG" id="hhl:Halha_2134"/>
<dbReference type="HOGENOM" id="CLU_2897947_0_0_9"/>